<keyword evidence="2" id="KW-1185">Reference proteome</keyword>
<dbReference type="RefSeq" id="WP_183446013.1">
    <property type="nucleotide sequence ID" value="NZ_JACHWB010000001.1"/>
</dbReference>
<reference evidence="1 2" key="1">
    <citation type="submission" date="2020-08" db="EMBL/GenBank/DDBJ databases">
        <title>The Agave Microbiome: Exploring the role of microbial communities in plant adaptations to desert environments.</title>
        <authorList>
            <person name="Partida-Martinez L.P."/>
        </authorList>
    </citation>
    <scope>NUCLEOTIDE SEQUENCE [LARGE SCALE GENOMIC DNA]</scope>
    <source>
        <strain evidence="1 2">AT3.9</strain>
    </source>
</reference>
<evidence type="ECO:0000313" key="1">
    <source>
        <dbReference type="EMBL" id="MBB3017054.1"/>
    </source>
</evidence>
<accession>A0A7W4VH39</accession>
<sequence length="87" mass="8944">MSVVIAGIATGAIAQSGPIMAFGMTCAQAKGIVTSRSTAMLRAVPATCDRYVRDGTFCVHQETARTAVVAQRSVDGVCRSVEIGNGP</sequence>
<proteinExistence type="predicted"/>
<protein>
    <submittedName>
        <fullName evidence="1">Uncharacterized protein</fullName>
    </submittedName>
</protein>
<comment type="caution">
    <text evidence="1">The sequence shown here is derived from an EMBL/GenBank/DDBJ whole genome shotgun (WGS) entry which is preliminary data.</text>
</comment>
<dbReference type="AlphaFoldDB" id="A0A7W4VH39"/>
<evidence type="ECO:0000313" key="2">
    <source>
        <dbReference type="Proteomes" id="UP000532010"/>
    </source>
</evidence>
<gene>
    <name evidence="1" type="ORF">FHR70_000094</name>
</gene>
<dbReference type="EMBL" id="JACHWB010000001">
    <property type="protein sequence ID" value="MBB3017054.1"/>
    <property type="molecule type" value="Genomic_DNA"/>
</dbReference>
<organism evidence="1 2">
    <name type="scientific">Microvirga lupini</name>
    <dbReference type="NCBI Taxonomy" id="420324"/>
    <lineage>
        <taxon>Bacteria</taxon>
        <taxon>Pseudomonadati</taxon>
        <taxon>Pseudomonadota</taxon>
        <taxon>Alphaproteobacteria</taxon>
        <taxon>Hyphomicrobiales</taxon>
        <taxon>Methylobacteriaceae</taxon>
        <taxon>Microvirga</taxon>
    </lineage>
</organism>
<name>A0A7W4VH39_9HYPH</name>
<dbReference type="Proteomes" id="UP000532010">
    <property type="component" value="Unassembled WGS sequence"/>
</dbReference>